<protein>
    <submittedName>
        <fullName evidence="2">Insulin-like domain-containing protein</fullName>
    </submittedName>
</protein>
<accession>A0AC34FKT9</accession>
<dbReference type="WBParaSite" id="ES5_v2.g17955.t1">
    <property type="protein sequence ID" value="ES5_v2.g17955.t1"/>
    <property type="gene ID" value="ES5_v2.g17955"/>
</dbReference>
<dbReference type="Proteomes" id="UP000887579">
    <property type="component" value="Unplaced"/>
</dbReference>
<proteinExistence type="predicted"/>
<reference evidence="2" key="1">
    <citation type="submission" date="2022-11" db="UniProtKB">
        <authorList>
            <consortium name="WormBaseParasite"/>
        </authorList>
    </citation>
    <scope>IDENTIFICATION</scope>
</reference>
<name>A0AC34FKT9_9BILA</name>
<evidence type="ECO:0000313" key="2">
    <source>
        <dbReference type="WBParaSite" id="ES5_v2.g17955.t1"/>
    </source>
</evidence>
<organism evidence="1 2">
    <name type="scientific">Panagrolaimus sp. ES5</name>
    <dbReference type="NCBI Taxonomy" id="591445"/>
    <lineage>
        <taxon>Eukaryota</taxon>
        <taxon>Metazoa</taxon>
        <taxon>Ecdysozoa</taxon>
        <taxon>Nematoda</taxon>
        <taxon>Chromadorea</taxon>
        <taxon>Rhabditida</taxon>
        <taxon>Tylenchina</taxon>
        <taxon>Panagrolaimomorpha</taxon>
        <taxon>Panagrolaimoidea</taxon>
        <taxon>Panagrolaimidae</taxon>
        <taxon>Panagrolaimus</taxon>
    </lineage>
</organism>
<evidence type="ECO:0000313" key="1">
    <source>
        <dbReference type="Proteomes" id="UP000887579"/>
    </source>
</evidence>
<sequence length="90" mass="10592">MFYEKLFNFTSKFFFPDSPTASPLNELIAEDVTEMNENPLLASRNRRSAESATNKFRPLRLTEMMHFCCRYGCSFRDLLPYCDPFGQWDS</sequence>